<sequence length="192" mass="21902">MNFLSCVNLGAMWSFLMSDSLERAFVSYGTLSLTLSRKELDCLDWSDILTFIRRPERFSEEVGREALEVLRTAPNQVDLKVCRPPPDVLNCVSPISEVPPPPPRREPPNSLNLSSAVYSTPEDEYYHGSCTLPYTSVLEVVTITCPETSFYVPHRFHHFPVLLENNLNAVFEVKCFKKPNLTLEKLPDFNFD</sequence>
<dbReference type="EMBL" id="JAPWTJ010001038">
    <property type="protein sequence ID" value="KAJ8974191.1"/>
    <property type="molecule type" value="Genomic_DNA"/>
</dbReference>
<protein>
    <submittedName>
        <fullName evidence="1">Uncharacterized protein</fullName>
    </submittedName>
</protein>
<evidence type="ECO:0000313" key="1">
    <source>
        <dbReference type="EMBL" id="KAJ8974191.1"/>
    </source>
</evidence>
<name>A0ABQ9J7R3_9CUCU</name>
<evidence type="ECO:0000313" key="2">
    <source>
        <dbReference type="Proteomes" id="UP001162164"/>
    </source>
</evidence>
<gene>
    <name evidence="1" type="ORF">NQ317_007575</name>
</gene>
<proteinExistence type="predicted"/>
<reference evidence="1" key="1">
    <citation type="journal article" date="2023" name="Insect Mol. Biol.">
        <title>Genome sequencing provides insights into the evolution of gene families encoding plant cell wall-degrading enzymes in longhorned beetles.</title>
        <authorList>
            <person name="Shin N.R."/>
            <person name="Okamura Y."/>
            <person name="Kirsch R."/>
            <person name="Pauchet Y."/>
        </authorList>
    </citation>
    <scope>NUCLEOTIDE SEQUENCE</scope>
    <source>
        <strain evidence="1">MMC_N1</strain>
    </source>
</reference>
<organism evidence="1 2">
    <name type="scientific">Molorchus minor</name>
    <dbReference type="NCBI Taxonomy" id="1323400"/>
    <lineage>
        <taxon>Eukaryota</taxon>
        <taxon>Metazoa</taxon>
        <taxon>Ecdysozoa</taxon>
        <taxon>Arthropoda</taxon>
        <taxon>Hexapoda</taxon>
        <taxon>Insecta</taxon>
        <taxon>Pterygota</taxon>
        <taxon>Neoptera</taxon>
        <taxon>Endopterygota</taxon>
        <taxon>Coleoptera</taxon>
        <taxon>Polyphaga</taxon>
        <taxon>Cucujiformia</taxon>
        <taxon>Chrysomeloidea</taxon>
        <taxon>Cerambycidae</taxon>
        <taxon>Lamiinae</taxon>
        <taxon>Monochamini</taxon>
        <taxon>Molorchus</taxon>
    </lineage>
</organism>
<keyword evidence="2" id="KW-1185">Reference proteome</keyword>
<comment type="caution">
    <text evidence="1">The sequence shown here is derived from an EMBL/GenBank/DDBJ whole genome shotgun (WGS) entry which is preliminary data.</text>
</comment>
<dbReference type="Proteomes" id="UP001162164">
    <property type="component" value="Unassembled WGS sequence"/>
</dbReference>
<accession>A0ABQ9J7R3</accession>